<reference evidence="2" key="3">
    <citation type="submission" date="2025-09" db="UniProtKB">
        <authorList>
            <consortium name="Ensembl"/>
        </authorList>
    </citation>
    <scope>IDENTIFICATION</scope>
</reference>
<evidence type="ECO:0000256" key="1">
    <source>
        <dbReference type="SAM" id="MobiDB-lite"/>
    </source>
</evidence>
<dbReference type="AlphaFoldDB" id="H2YFS6"/>
<dbReference type="Ensembl" id="ENSCSAVT00000004237.1">
    <property type="protein sequence ID" value="ENSCSAVP00000004174.1"/>
    <property type="gene ID" value="ENSCSAVG00000002456.1"/>
</dbReference>
<name>H2YFS6_CIOSA</name>
<feature type="region of interest" description="Disordered" evidence="1">
    <location>
        <begin position="57"/>
        <end position="76"/>
    </location>
</feature>
<feature type="compositionally biased region" description="Polar residues" evidence="1">
    <location>
        <begin position="316"/>
        <end position="326"/>
    </location>
</feature>
<dbReference type="Proteomes" id="UP000007875">
    <property type="component" value="Unassembled WGS sequence"/>
</dbReference>
<accession>H2YFS6</accession>
<proteinExistence type="predicted"/>
<keyword evidence="3" id="KW-1185">Reference proteome</keyword>
<feature type="region of interest" description="Disordered" evidence="1">
    <location>
        <begin position="292"/>
        <end position="334"/>
    </location>
</feature>
<dbReference type="HOGENOM" id="CLU_831428_0_0_1"/>
<feature type="region of interest" description="Disordered" evidence="1">
    <location>
        <begin position="1"/>
        <end position="43"/>
    </location>
</feature>
<sequence length="334" mass="36162">MQIEGNTFDPQAGRADDSSDDFVVLSPLVGAEQPKTSESSSPFTVYSNAASSSGPYMMPQTSFSHGELKSEQSTPSHSYGGYMNVNDQSNHPHYHQLPPNMDLVTSEHLHRDHIPGHYDEMLHSQGSMNSTYILRGGGGDYAPIVLSDDPGAVGTSPNVIIPDVMNEEVVTSDDPAPPTISTNQMNNIDVPYETDQDTGHGESLGNQLQQLNIDSDTDETSTNDLNQLGTFPLGASPIDPTNQHQENEIEAIQPNIESEPHPELQGRRGSKDHENLVEPEETIPTDGVYVAAGSTMQPEPDNPPTPANHIHHVRTRSTGSTGSQKSIEVLKQPI</sequence>
<organism evidence="2 3">
    <name type="scientific">Ciona savignyi</name>
    <name type="common">Pacific transparent sea squirt</name>
    <dbReference type="NCBI Taxonomy" id="51511"/>
    <lineage>
        <taxon>Eukaryota</taxon>
        <taxon>Metazoa</taxon>
        <taxon>Chordata</taxon>
        <taxon>Tunicata</taxon>
        <taxon>Ascidiacea</taxon>
        <taxon>Phlebobranchia</taxon>
        <taxon>Cionidae</taxon>
        <taxon>Ciona</taxon>
    </lineage>
</organism>
<evidence type="ECO:0000313" key="3">
    <source>
        <dbReference type="Proteomes" id="UP000007875"/>
    </source>
</evidence>
<feature type="compositionally biased region" description="Polar residues" evidence="1">
    <location>
        <begin position="34"/>
        <end position="43"/>
    </location>
</feature>
<reference evidence="2" key="2">
    <citation type="submission" date="2025-08" db="UniProtKB">
        <authorList>
            <consortium name="Ensembl"/>
        </authorList>
    </citation>
    <scope>IDENTIFICATION</scope>
</reference>
<evidence type="ECO:0000313" key="2">
    <source>
        <dbReference type="Ensembl" id="ENSCSAVP00000004174.1"/>
    </source>
</evidence>
<reference evidence="3" key="1">
    <citation type="submission" date="2003-08" db="EMBL/GenBank/DDBJ databases">
        <authorList>
            <person name="Birren B."/>
            <person name="Nusbaum C."/>
            <person name="Abebe A."/>
            <person name="Abouelleil A."/>
            <person name="Adekoya E."/>
            <person name="Ait-zahra M."/>
            <person name="Allen N."/>
            <person name="Allen T."/>
            <person name="An P."/>
            <person name="Anderson M."/>
            <person name="Anderson S."/>
            <person name="Arachchi H."/>
            <person name="Armbruster J."/>
            <person name="Bachantsang P."/>
            <person name="Baldwin J."/>
            <person name="Barry A."/>
            <person name="Bayul T."/>
            <person name="Blitshsteyn B."/>
            <person name="Bloom T."/>
            <person name="Blye J."/>
            <person name="Boguslavskiy L."/>
            <person name="Borowsky M."/>
            <person name="Boukhgalter B."/>
            <person name="Brunache A."/>
            <person name="Butler J."/>
            <person name="Calixte N."/>
            <person name="Calvo S."/>
            <person name="Camarata J."/>
            <person name="Campo K."/>
            <person name="Chang J."/>
            <person name="Cheshatsang Y."/>
            <person name="Citroen M."/>
            <person name="Collymore A."/>
            <person name="Considine T."/>
            <person name="Cook A."/>
            <person name="Cooke P."/>
            <person name="Corum B."/>
            <person name="Cuomo C."/>
            <person name="David R."/>
            <person name="Dawoe T."/>
            <person name="Degray S."/>
            <person name="Dodge S."/>
            <person name="Dooley K."/>
            <person name="Dorje P."/>
            <person name="Dorjee K."/>
            <person name="Dorris L."/>
            <person name="Duffey N."/>
            <person name="Dupes A."/>
            <person name="Elkins T."/>
            <person name="Engels R."/>
            <person name="Erickson J."/>
            <person name="Farina A."/>
            <person name="Faro S."/>
            <person name="Ferreira P."/>
            <person name="Fischer H."/>
            <person name="Fitzgerald M."/>
            <person name="Foley K."/>
            <person name="Gage D."/>
            <person name="Galagan J."/>
            <person name="Gearin G."/>
            <person name="Gnerre S."/>
            <person name="Gnirke A."/>
            <person name="Goyette A."/>
            <person name="Graham J."/>
            <person name="Grandbois E."/>
            <person name="Gyaltsen K."/>
            <person name="Hafez N."/>
            <person name="Hagopian D."/>
            <person name="Hagos B."/>
            <person name="Hall J."/>
            <person name="Hatcher B."/>
            <person name="Heller A."/>
            <person name="Higgins H."/>
            <person name="Honan T."/>
            <person name="Horn A."/>
            <person name="Houde N."/>
            <person name="Hughes L."/>
            <person name="Hulme W."/>
            <person name="Husby E."/>
            <person name="Iliev I."/>
            <person name="Jaffe D."/>
            <person name="Jones C."/>
            <person name="Kamal M."/>
            <person name="Kamat A."/>
            <person name="Kamvysselis M."/>
            <person name="Karlsson E."/>
            <person name="Kells C."/>
            <person name="Kieu A."/>
            <person name="Kisner P."/>
            <person name="Kodira C."/>
            <person name="Kulbokas E."/>
            <person name="Labutti K."/>
            <person name="Lama D."/>
            <person name="Landers T."/>
            <person name="Leger J."/>
            <person name="Levine S."/>
            <person name="Lewis D."/>
            <person name="Lewis T."/>
            <person name="Lindblad-toh K."/>
            <person name="Liu X."/>
            <person name="Lokyitsang T."/>
            <person name="Lokyitsang Y."/>
            <person name="Lucien O."/>
            <person name="Lui A."/>
            <person name="Ma L.J."/>
            <person name="Mabbitt R."/>
            <person name="Macdonald J."/>
            <person name="Maclean C."/>
            <person name="Major J."/>
            <person name="Manning J."/>
            <person name="Marabella R."/>
            <person name="Maru K."/>
            <person name="Matthews C."/>
            <person name="Mauceli E."/>
            <person name="Mccarthy M."/>
            <person name="Mcdonough S."/>
            <person name="Mcghee T."/>
            <person name="Meldrim J."/>
            <person name="Meneus L."/>
            <person name="Mesirov J."/>
            <person name="Mihalev A."/>
            <person name="Mihova T."/>
            <person name="Mikkelsen T."/>
            <person name="Mlenga V."/>
            <person name="Moru K."/>
            <person name="Mozes J."/>
            <person name="Mulrain L."/>
            <person name="Munson G."/>
            <person name="Naylor J."/>
            <person name="Newes C."/>
            <person name="Nguyen C."/>
            <person name="Nguyen N."/>
            <person name="Nguyen T."/>
            <person name="Nicol R."/>
            <person name="Nielsen C."/>
            <person name="Nizzari M."/>
            <person name="Norbu C."/>
            <person name="Norbu N."/>
            <person name="O'donnell P."/>
            <person name="Okoawo O."/>
            <person name="O'leary S."/>
            <person name="Omotosho B."/>
            <person name="O'neill K."/>
            <person name="Osman S."/>
            <person name="Parker S."/>
            <person name="Perrin D."/>
            <person name="Phunkhang P."/>
            <person name="Piqani B."/>
            <person name="Purcell S."/>
            <person name="Rachupka T."/>
            <person name="Ramasamy U."/>
            <person name="Rameau R."/>
            <person name="Ray V."/>
            <person name="Raymond C."/>
            <person name="Retta R."/>
            <person name="Richardson S."/>
            <person name="Rise C."/>
            <person name="Rodriguez J."/>
            <person name="Rogers J."/>
            <person name="Rogov P."/>
            <person name="Rutman M."/>
            <person name="Schupbach R."/>
            <person name="Seaman C."/>
            <person name="Settipalli S."/>
            <person name="Sharpe T."/>
            <person name="Sheridan J."/>
            <person name="Sherpa N."/>
            <person name="Shi J."/>
            <person name="Smirnov S."/>
            <person name="Smith C."/>
            <person name="Sougnez C."/>
            <person name="Spencer B."/>
            <person name="Stalker J."/>
            <person name="Stange-thomann N."/>
            <person name="Stavropoulos S."/>
            <person name="Stetson K."/>
            <person name="Stone C."/>
            <person name="Stone S."/>
            <person name="Stubbs M."/>
            <person name="Talamas J."/>
            <person name="Tchuinga P."/>
            <person name="Tenzing P."/>
            <person name="Tesfaye S."/>
            <person name="Theodore J."/>
            <person name="Thoulutsang Y."/>
            <person name="Topham K."/>
            <person name="Towey S."/>
            <person name="Tsamla T."/>
            <person name="Tsomo N."/>
            <person name="Vallee D."/>
            <person name="Vassiliev H."/>
            <person name="Venkataraman V."/>
            <person name="Vinson J."/>
            <person name="Vo A."/>
            <person name="Wade C."/>
            <person name="Wang S."/>
            <person name="Wangchuk T."/>
            <person name="Wangdi T."/>
            <person name="Whittaker C."/>
            <person name="Wilkinson J."/>
            <person name="Wu Y."/>
            <person name="Wyman D."/>
            <person name="Yadav S."/>
            <person name="Yang S."/>
            <person name="Yang X."/>
            <person name="Yeager S."/>
            <person name="Yee E."/>
            <person name="Young G."/>
            <person name="Zainoun J."/>
            <person name="Zembeck L."/>
            <person name="Zimmer A."/>
            <person name="Zody M."/>
            <person name="Lander E."/>
        </authorList>
    </citation>
    <scope>NUCLEOTIDE SEQUENCE [LARGE SCALE GENOMIC DNA]</scope>
</reference>
<protein>
    <submittedName>
        <fullName evidence="2">Uncharacterized protein</fullName>
    </submittedName>
</protein>
<dbReference type="InParanoid" id="H2YFS6"/>